<comment type="caution">
    <text evidence="1">The sequence shown here is derived from an EMBL/GenBank/DDBJ whole genome shotgun (WGS) entry which is preliminary data.</text>
</comment>
<reference evidence="1" key="1">
    <citation type="submission" date="2019-08" db="EMBL/GenBank/DDBJ databases">
        <authorList>
            <person name="Kucharzyk K."/>
            <person name="Murdoch R.W."/>
            <person name="Higgins S."/>
            <person name="Loffler F."/>
        </authorList>
    </citation>
    <scope>NUCLEOTIDE SEQUENCE</scope>
</reference>
<evidence type="ECO:0000313" key="1">
    <source>
        <dbReference type="EMBL" id="MPM04394.1"/>
    </source>
</evidence>
<proteinExistence type="predicted"/>
<dbReference type="AlphaFoldDB" id="A0A644WQ46"/>
<name>A0A644WQ46_9ZZZZ</name>
<gene>
    <name evidence="1" type="ORF">SDC9_50671</name>
</gene>
<sequence length="223" mass="25075">MFEHLPEQFFAVGAVAKLKLGQRQIHDRFWIMLIFCKKVAYVNSLRVAWHGKKNIEQIISYTEILRFPVKIVRKIPDGFILVAVKHGYPAKNVVLDRQRAGHPRSQMLAGGVLVPADFCHQSHADMRIRSGGFELQGLCQQCASRFRVALQQFFEAAIAQYGGGLIGGDGLQQIGAQHVCNLLRITLPRKFSQIFQKKFAVIRLVQVNAGQARVIDRQGNVDA</sequence>
<accession>A0A644WQ46</accession>
<organism evidence="1">
    <name type="scientific">bioreactor metagenome</name>
    <dbReference type="NCBI Taxonomy" id="1076179"/>
    <lineage>
        <taxon>unclassified sequences</taxon>
        <taxon>metagenomes</taxon>
        <taxon>ecological metagenomes</taxon>
    </lineage>
</organism>
<dbReference type="EMBL" id="VSSQ01001035">
    <property type="protein sequence ID" value="MPM04394.1"/>
    <property type="molecule type" value="Genomic_DNA"/>
</dbReference>
<protein>
    <submittedName>
        <fullName evidence="1">Uncharacterized protein</fullName>
    </submittedName>
</protein>